<gene>
    <name evidence="1" type="ORF">N1032_22340</name>
</gene>
<organism evidence="1 2">
    <name type="scientific">Herbiconiux daphne</name>
    <dbReference type="NCBI Taxonomy" id="2970914"/>
    <lineage>
        <taxon>Bacteria</taxon>
        <taxon>Bacillati</taxon>
        <taxon>Actinomycetota</taxon>
        <taxon>Actinomycetes</taxon>
        <taxon>Micrococcales</taxon>
        <taxon>Microbacteriaceae</taxon>
        <taxon>Herbiconiux</taxon>
    </lineage>
</organism>
<dbReference type="EMBL" id="JANLCJ010000035">
    <property type="protein sequence ID" value="MCS5736476.1"/>
    <property type="molecule type" value="Genomic_DNA"/>
</dbReference>
<dbReference type="InterPro" id="IPR000836">
    <property type="entry name" value="PRTase_dom"/>
</dbReference>
<evidence type="ECO:0008006" key="3">
    <source>
        <dbReference type="Google" id="ProtNLM"/>
    </source>
</evidence>
<accession>A0ABT2H969</accession>
<proteinExistence type="predicted"/>
<protein>
    <recommendedName>
        <fullName evidence="3">Phosphoribosyltransferase domain-containing protein</fullName>
    </recommendedName>
</protein>
<dbReference type="RefSeq" id="WP_259542450.1">
    <property type="nucleotide sequence ID" value="NZ_JANLCJ010000035.1"/>
</dbReference>
<evidence type="ECO:0000313" key="1">
    <source>
        <dbReference type="EMBL" id="MCS5736476.1"/>
    </source>
</evidence>
<keyword evidence="2" id="KW-1185">Reference proteome</keyword>
<comment type="caution">
    <text evidence="1">The sequence shown here is derived from an EMBL/GenBank/DDBJ whole genome shotgun (WGS) entry which is preliminary data.</text>
</comment>
<dbReference type="Proteomes" id="UP001165586">
    <property type="component" value="Unassembled WGS sequence"/>
</dbReference>
<dbReference type="CDD" id="cd06223">
    <property type="entry name" value="PRTases_typeI"/>
    <property type="match status" value="1"/>
</dbReference>
<reference evidence="1" key="1">
    <citation type="submission" date="2022-08" db="EMBL/GenBank/DDBJ databases">
        <authorList>
            <person name="Deng Y."/>
            <person name="Han X.-F."/>
            <person name="Zhang Y.-Q."/>
        </authorList>
    </citation>
    <scope>NUCLEOTIDE SEQUENCE</scope>
    <source>
        <strain evidence="1">CPCC 203386</strain>
    </source>
</reference>
<sequence length="155" mass="17714">MEDTAYDDVVVFPDYGSTKRFDLSILTNPLPGFVEKIDTITFNKVRNAETGELEFTKFEELDTYVKNKKCFIVDDIGTYFGTFKHVAKELKSAGAKEVVLIINHNDNVVDIYKEVLGDIDKVVVLNGGYKIDRYDIQHLKDEQELDKLVKKGKVK</sequence>
<dbReference type="Gene3D" id="3.40.50.2020">
    <property type="match status" value="1"/>
</dbReference>
<dbReference type="InterPro" id="IPR029057">
    <property type="entry name" value="PRTase-like"/>
</dbReference>
<name>A0ABT2H969_9MICO</name>
<evidence type="ECO:0000313" key="2">
    <source>
        <dbReference type="Proteomes" id="UP001165586"/>
    </source>
</evidence>
<dbReference type="SUPFAM" id="SSF53271">
    <property type="entry name" value="PRTase-like"/>
    <property type="match status" value="1"/>
</dbReference>